<dbReference type="InterPro" id="IPR023333">
    <property type="entry name" value="Proteasome_suB-type"/>
</dbReference>
<dbReference type="PRINTS" id="PR00141">
    <property type="entry name" value="PROTEASOME"/>
</dbReference>
<dbReference type="InterPro" id="IPR001353">
    <property type="entry name" value="Proteasome_sua/b"/>
</dbReference>
<evidence type="ECO:0000256" key="3">
    <source>
        <dbReference type="ARBA" id="ARBA00012039"/>
    </source>
</evidence>
<evidence type="ECO:0000256" key="7">
    <source>
        <dbReference type="ARBA" id="ARBA00022801"/>
    </source>
</evidence>
<evidence type="ECO:0000256" key="4">
    <source>
        <dbReference type="ARBA" id="ARBA00022490"/>
    </source>
</evidence>
<evidence type="ECO:0000256" key="8">
    <source>
        <dbReference type="ARBA" id="ARBA00022942"/>
    </source>
</evidence>
<keyword evidence="8 9" id="KW-0647">Proteasome</keyword>
<dbReference type="GO" id="GO:0000502">
    <property type="term" value="C:proteasome complex"/>
    <property type="evidence" value="ECO:0007669"/>
    <property type="project" value="UniProtKB-KW"/>
</dbReference>
<dbReference type="GO" id="GO:0016787">
    <property type="term" value="F:hydrolase activity"/>
    <property type="evidence" value="ECO:0007669"/>
    <property type="project" value="UniProtKB-KW"/>
</dbReference>
<dbReference type="PANTHER" id="PTHR32194">
    <property type="entry name" value="METALLOPROTEASE TLDD"/>
    <property type="match status" value="1"/>
</dbReference>
<dbReference type="InterPro" id="IPR029055">
    <property type="entry name" value="Ntn_hydrolases_N"/>
</dbReference>
<accession>A0ABV2ANB5</accession>
<protein>
    <recommendedName>
        <fullName evidence="3">proteasome endopeptidase complex</fullName>
        <ecNumber evidence="3">3.4.25.1</ecNumber>
    </recommendedName>
</protein>
<gene>
    <name evidence="9" type="primary">PSMB6</name>
    <name evidence="9" type="ORF">MHBO_002729</name>
</gene>
<sequence>MSGNVENKSGTTILAVKYKGGVIIGADTKAAYGSYVWSRSASKIVPLTDDIHAALIGNMAILQAVASYSQYYLDILESEMESKASVETAAKVARKILYDNKQNINGSMIVAGFNAKNKKPEIYTIPFGGALIEQEFAIAGSGAAYLQGFCDSAFKRDMSKDECEEFVSKAIAHAIARDSSSGCGVRLVVVSEEGTSKKIIGHPDLPFLLENGER</sequence>
<keyword evidence="4" id="KW-0963">Cytoplasm</keyword>
<evidence type="ECO:0000313" key="10">
    <source>
        <dbReference type="Proteomes" id="UP001439008"/>
    </source>
</evidence>
<keyword evidence="5" id="KW-0645">Protease</keyword>
<dbReference type="Gene3D" id="3.60.20.10">
    <property type="entry name" value="Glutamine Phosphoribosylpyrophosphate, subunit 1, domain 1"/>
    <property type="match status" value="1"/>
</dbReference>
<dbReference type="Proteomes" id="UP001439008">
    <property type="component" value="Unassembled WGS sequence"/>
</dbReference>
<comment type="caution">
    <text evidence="9">The sequence shown here is derived from an EMBL/GenBank/DDBJ whole genome shotgun (WGS) entry which is preliminary data.</text>
</comment>
<evidence type="ECO:0000256" key="6">
    <source>
        <dbReference type="ARBA" id="ARBA00022698"/>
    </source>
</evidence>
<keyword evidence="10" id="KW-1185">Reference proteome</keyword>
<reference evidence="9 10" key="1">
    <citation type="journal article" date="2024" name="BMC Biol.">
        <title>Comparative genomics of Ascetosporea gives new insight into the evolutionary basis for animal parasitism in Rhizaria.</title>
        <authorList>
            <person name="Hiltunen Thoren M."/>
            <person name="Onut-Brannstrom I."/>
            <person name="Alfjorden A."/>
            <person name="Peckova H."/>
            <person name="Swords F."/>
            <person name="Hooper C."/>
            <person name="Holzer A.S."/>
            <person name="Bass D."/>
            <person name="Burki F."/>
        </authorList>
    </citation>
    <scope>NUCLEOTIDE SEQUENCE [LARGE SCALE GENOMIC DNA]</scope>
    <source>
        <strain evidence="9">20-A016</strain>
    </source>
</reference>
<dbReference type="SUPFAM" id="SSF56235">
    <property type="entry name" value="N-terminal nucleophile aminohydrolases (Ntn hydrolases)"/>
    <property type="match status" value="1"/>
</dbReference>
<evidence type="ECO:0000313" key="9">
    <source>
        <dbReference type="EMBL" id="MES1921154.1"/>
    </source>
</evidence>
<organism evidence="9 10">
    <name type="scientific">Bonamia ostreae</name>
    <dbReference type="NCBI Taxonomy" id="126728"/>
    <lineage>
        <taxon>Eukaryota</taxon>
        <taxon>Sar</taxon>
        <taxon>Rhizaria</taxon>
        <taxon>Endomyxa</taxon>
        <taxon>Ascetosporea</taxon>
        <taxon>Haplosporida</taxon>
        <taxon>Bonamia</taxon>
    </lineage>
</organism>
<dbReference type="EMBL" id="JBDODL010001113">
    <property type="protein sequence ID" value="MES1921154.1"/>
    <property type="molecule type" value="Genomic_DNA"/>
</dbReference>
<proteinExistence type="predicted"/>
<evidence type="ECO:0000256" key="2">
    <source>
        <dbReference type="ARBA" id="ARBA00004123"/>
    </source>
</evidence>
<keyword evidence="6" id="KW-0888">Threonine protease</keyword>
<evidence type="ECO:0000256" key="5">
    <source>
        <dbReference type="ARBA" id="ARBA00022670"/>
    </source>
</evidence>
<dbReference type="Pfam" id="PF00227">
    <property type="entry name" value="Proteasome"/>
    <property type="match status" value="1"/>
</dbReference>
<dbReference type="EC" id="3.4.25.1" evidence="3"/>
<dbReference type="PROSITE" id="PS51476">
    <property type="entry name" value="PROTEASOME_BETA_2"/>
    <property type="match status" value="1"/>
</dbReference>
<comment type="catalytic activity">
    <reaction evidence="1">
        <text>Cleavage of peptide bonds with very broad specificity.</text>
        <dbReference type="EC" id="3.4.25.1"/>
    </reaction>
</comment>
<evidence type="ECO:0000256" key="1">
    <source>
        <dbReference type="ARBA" id="ARBA00001198"/>
    </source>
</evidence>
<comment type="subcellular location">
    <subcellularLocation>
        <location evidence="2">Nucleus</location>
    </subcellularLocation>
</comment>
<name>A0ABV2ANB5_9EUKA</name>
<dbReference type="PANTHER" id="PTHR32194:SF0">
    <property type="entry name" value="ATP-DEPENDENT PROTEASE SUBUNIT HSLV"/>
    <property type="match status" value="1"/>
</dbReference>
<keyword evidence="7 9" id="KW-0378">Hydrolase</keyword>
<dbReference type="InterPro" id="IPR000243">
    <property type="entry name" value="Pept_T1A_subB"/>
</dbReference>